<dbReference type="Gene3D" id="1.10.3210.10">
    <property type="entry name" value="Hypothetical protein af1432"/>
    <property type="match status" value="1"/>
</dbReference>
<dbReference type="PANTHER" id="PTHR45228:SF5">
    <property type="entry name" value="CYCLIC DI-GMP PHOSPHODIESTERASE VC_1348-RELATED"/>
    <property type="match status" value="1"/>
</dbReference>
<dbReference type="Pfam" id="PF13487">
    <property type="entry name" value="HD_5"/>
    <property type="match status" value="1"/>
</dbReference>
<protein>
    <submittedName>
        <fullName evidence="5">Putative Response regulator receiver modulated metal dependent phosphohydrolase [Include Response regulator receiver domain and HD domain]</fullName>
    </submittedName>
</protein>
<evidence type="ECO:0000259" key="3">
    <source>
        <dbReference type="PROSITE" id="PS50110"/>
    </source>
</evidence>
<dbReference type="InterPro" id="IPR003607">
    <property type="entry name" value="HD/PDEase_dom"/>
</dbReference>
<keyword evidence="2" id="KW-0175">Coiled coil</keyword>
<dbReference type="SMART" id="SM00448">
    <property type="entry name" value="REC"/>
    <property type="match status" value="1"/>
</dbReference>
<keyword evidence="1" id="KW-0597">Phosphoprotein</keyword>
<dbReference type="SUPFAM" id="SSF52172">
    <property type="entry name" value="CheY-like"/>
    <property type="match status" value="1"/>
</dbReference>
<accession>A0A1S7LJQ9</accession>
<organism evidence="5">
    <name type="scientific">Magnetococcus massalia (strain MO-1)</name>
    <dbReference type="NCBI Taxonomy" id="451514"/>
    <lineage>
        <taxon>Bacteria</taxon>
        <taxon>Pseudomonadati</taxon>
        <taxon>Pseudomonadota</taxon>
        <taxon>Magnetococcia</taxon>
        <taxon>Magnetococcales</taxon>
        <taxon>Magnetococcaceae</taxon>
        <taxon>Magnetococcus</taxon>
    </lineage>
</organism>
<dbReference type="AlphaFoldDB" id="A0A1S7LJQ9"/>
<name>A0A1S7LJQ9_MAGMO</name>
<dbReference type="GO" id="GO:0000160">
    <property type="term" value="P:phosphorelay signal transduction system"/>
    <property type="evidence" value="ECO:0007669"/>
    <property type="project" value="InterPro"/>
</dbReference>
<dbReference type="PANTHER" id="PTHR45228">
    <property type="entry name" value="CYCLIC DI-GMP PHOSPHODIESTERASE TM_0186-RELATED"/>
    <property type="match status" value="1"/>
</dbReference>
<feature type="domain" description="Response regulatory" evidence="3">
    <location>
        <begin position="6"/>
        <end position="122"/>
    </location>
</feature>
<reference evidence="5" key="1">
    <citation type="submission" date="2015-04" db="EMBL/GenBank/DDBJ databases">
        <authorList>
            <person name="Syromyatnikov M.Y."/>
            <person name="Popov V.N."/>
        </authorList>
    </citation>
    <scope>NUCLEOTIDE SEQUENCE</scope>
    <source>
        <strain evidence="5">MO-1</strain>
    </source>
</reference>
<dbReference type="PROSITE" id="PS51832">
    <property type="entry name" value="HD_GYP"/>
    <property type="match status" value="1"/>
</dbReference>
<dbReference type="CDD" id="cd00077">
    <property type="entry name" value="HDc"/>
    <property type="match status" value="1"/>
</dbReference>
<gene>
    <name evidence="5" type="ORF">MAGMO_2685</name>
</gene>
<feature type="domain" description="HD-GYP" evidence="4">
    <location>
        <begin position="149"/>
        <end position="360"/>
    </location>
</feature>
<dbReference type="SUPFAM" id="SSF109604">
    <property type="entry name" value="HD-domain/PDEase-like"/>
    <property type="match status" value="1"/>
</dbReference>
<sequence>MEKRPTILIIDDTPDNIKLLVGLLKKSYNTLAATHGAKGIELASRTPQPDLILLDVMMPDLDGYAVCQALKSAPSTAEIPILFLTARASSDDEERGLDLGAVDYISKPISPPILLARLRTHLGLKQAQDSLKRHNDNLQAVVEARTQELASLQEITIQALGGLAETRDQETGHHIKRTQLYVKKLAEILQSTEQFHSLLTPQMIDLLYRCAPLHDIGKVGIPDHILLKQGELTVEEFEVIKRHTLFGRQALDQAAEELNTPSAFLQLARELTYSHHEWWDGSGYPEGLQQEEIPLSARIMAVADVYDALISQRVYKRPWSHEEALETLKQQRARQFDPRIIDAFLRHHEAFSTIASQFCDPSAPSL</sequence>
<dbReference type="Gene3D" id="3.40.50.2300">
    <property type="match status" value="1"/>
</dbReference>
<evidence type="ECO:0000256" key="1">
    <source>
        <dbReference type="PROSITE-ProRule" id="PRU00169"/>
    </source>
</evidence>
<proteinExistence type="predicted"/>
<evidence type="ECO:0000259" key="4">
    <source>
        <dbReference type="PROSITE" id="PS51832"/>
    </source>
</evidence>
<dbReference type="InterPro" id="IPR001789">
    <property type="entry name" value="Sig_transdc_resp-reg_receiver"/>
</dbReference>
<feature type="coiled-coil region" evidence="2">
    <location>
        <begin position="124"/>
        <end position="155"/>
    </location>
</feature>
<dbReference type="GO" id="GO:0008081">
    <property type="term" value="F:phosphoric diester hydrolase activity"/>
    <property type="evidence" value="ECO:0007669"/>
    <property type="project" value="UniProtKB-ARBA"/>
</dbReference>
<evidence type="ECO:0000256" key="2">
    <source>
        <dbReference type="SAM" id="Coils"/>
    </source>
</evidence>
<feature type="modified residue" description="4-aspartylphosphate" evidence="1">
    <location>
        <position position="55"/>
    </location>
</feature>
<evidence type="ECO:0000313" key="5">
    <source>
        <dbReference type="EMBL" id="CRH06838.1"/>
    </source>
</evidence>
<keyword evidence="5" id="KW-0378">Hydrolase</keyword>
<dbReference type="SMART" id="SM00471">
    <property type="entry name" value="HDc"/>
    <property type="match status" value="1"/>
</dbReference>
<dbReference type="InterPro" id="IPR037522">
    <property type="entry name" value="HD_GYP_dom"/>
</dbReference>
<dbReference type="PROSITE" id="PS50110">
    <property type="entry name" value="RESPONSE_REGULATORY"/>
    <property type="match status" value="1"/>
</dbReference>
<dbReference type="InterPro" id="IPR052020">
    <property type="entry name" value="Cyclic_di-GMP/3'3'-cGAMP_PDE"/>
</dbReference>
<dbReference type="Pfam" id="PF00072">
    <property type="entry name" value="Response_reg"/>
    <property type="match status" value="1"/>
</dbReference>
<dbReference type="InterPro" id="IPR011006">
    <property type="entry name" value="CheY-like_superfamily"/>
</dbReference>
<dbReference type="EMBL" id="LO017727">
    <property type="protein sequence ID" value="CRH06838.1"/>
    <property type="molecule type" value="Genomic_DNA"/>
</dbReference>